<dbReference type="PROSITE" id="PS51257">
    <property type="entry name" value="PROKAR_LIPOPROTEIN"/>
    <property type="match status" value="1"/>
</dbReference>
<evidence type="ECO:0000256" key="1">
    <source>
        <dbReference type="SAM" id="SignalP"/>
    </source>
</evidence>
<evidence type="ECO:0000313" key="2">
    <source>
        <dbReference type="EMBL" id="ANN66452.1"/>
    </source>
</evidence>
<proteinExistence type="predicted"/>
<protein>
    <recommendedName>
        <fullName evidence="4">Lipoprotein</fullName>
    </recommendedName>
</protein>
<name>A0ABN4QZK5_9BORD</name>
<evidence type="ECO:0000313" key="3">
    <source>
        <dbReference type="Proteomes" id="UP000091897"/>
    </source>
</evidence>
<sequence length="208" mass="22221">MRSIAALLSAIATLLVTACAGKIAYAPPAMRPVPPATKTVDESVDTVWARAVPALSKQFFVINNLDKASGLINVSYAGDPSSYVDCGTISSHVQNLRGSRVYLFNGATAYQEYETMESGSLFFIRRKMALEGRINLVFESLGPTSTRVTANTKYVLSKTVDISNPMGQSAHLNDSISFTSGNGSTFPGRAALECRATGTLEKSVLDLL</sequence>
<dbReference type="EMBL" id="CP016170">
    <property type="protein sequence ID" value="ANN66452.1"/>
    <property type="molecule type" value="Genomic_DNA"/>
</dbReference>
<organism evidence="2 3">
    <name type="scientific">Bordetella bronchialis</name>
    <dbReference type="NCBI Taxonomy" id="463025"/>
    <lineage>
        <taxon>Bacteria</taxon>
        <taxon>Pseudomonadati</taxon>
        <taxon>Pseudomonadota</taxon>
        <taxon>Betaproteobacteria</taxon>
        <taxon>Burkholderiales</taxon>
        <taxon>Alcaligenaceae</taxon>
        <taxon>Bordetella</taxon>
    </lineage>
</organism>
<dbReference type="RefSeq" id="WP_066347512.1">
    <property type="nucleotide sequence ID" value="NZ_CBCSFJ010000005.1"/>
</dbReference>
<reference evidence="2 3" key="1">
    <citation type="submission" date="2016-06" db="EMBL/GenBank/DDBJ databases">
        <title>Complete genome sequences of Bordetella bronchialis and Bordetella flabilis.</title>
        <authorList>
            <person name="LiPuma J.J."/>
            <person name="Spilker T."/>
        </authorList>
    </citation>
    <scope>NUCLEOTIDE SEQUENCE [LARGE SCALE GENOMIC DNA]</scope>
    <source>
        <strain evidence="2 3">AU3182</strain>
    </source>
</reference>
<feature type="chain" id="PRO_5045075668" description="Lipoprotein" evidence="1">
    <location>
        <begin position="21"/>
        <end position="208"/>
    </location>
</feature>
<gene>
    <name evidence="2" type="ORF">BAU06_09230</name>
</gene>
<keyword evidence="1" id="KW-0732">Signal</keyword>
<dbReference type="Proteomes" id="UP000091897">
    <property type="component" value="Chromosome"/>
</dbReference>
<accession>A0ABN4QZK5</accession>
<evidence type="ECO:0008006" key="4">
    <source>
        <dbReference type="Google" id="ProtNLM"/>
    </source>
</evidence>
<keyword evidence="3" id="KW-1185">Reference proteome</keyword>
<feature type="signal peptide" evidence="1">
    <location>
        <begin position="1"/>
        <end position="20"/>
    </location>
</feature>